<dbReference type="RefSeq" id="WP_129220975.1">
    <property type="nucleotide sequence ID" value="NZ_QYBC01000018.1"/>
</dbReference>
<dbReference type="Pfam" id="PF07811">
    <property type="entry name" value="TadE"/>
    <property type="match status" value="1"/>
</dbReference>
<sequence length="221" mass="22763">MLTPATGGKTSARRGLPALRRLCGDAAGVSAVEFALILPIMLTLWVGFAEMAHAVDNWRKVTLLARTVADLTSQGDTADPIASATMSDILAASTAVLRPFGAGTAKMVVSAMAVNTAASLVSPWVCSSVSSDNNASARPTGVARDLSIPPGFNVNGNRYVMAEVTMPYAPMLGTTLVRLVSGVGNSIPLNASFVWPVRNGIVHKSINATPEVTMPGGAACP</sequence>
<dbReference type="OrthoDB" id="7189296at2"/>
<gene>
    <name evidence="3" type="ORF">D3272_19975</name>
</gene>
<reference evidence="3 4" key="1">
    <citation type="submission" date="2018-09" db="EMBL/GenBank/DDBJ databases">
        <authorList>
            <person name="Grouzdev D.S."/>
            <person name="Krutkina M.S."/>
        </authorList>
    </citation>
    <scope>NUCLEOTIDE SEQUENCE [LARGE SCALE GENOMIC DNA]</scope>
    <source>
        <strain evidence="3 4">RmlP001</strain>
    </source>
</reference>
<dbReference type="Proteomes" id="UP000289411">
    <property type="component" value="Unassembled WGS sequence"/>
</dbReference>
<dbReference type="InterPro" id="IPR012495">
    <property type="entry name" value="TadE-like_dom"/>
</dbReference>
<name>A0A4Q2R871_9HYPH</name>
<accession>A0A4Q2R871</accession>
<keyword evidence="1" id="KW-0472">Membrane</keyword>
<evidence type="ECO:0000259" key="2">
    <source>
        <dbReference type="Pfam" id="PF07811"/>
    </source>
</evidence>
<evidence type="ECO:0000313" key="3">
    <source>
        <dbReference type="EMBL" id="RYB02678.1"/>
    </source>
</evidence>
<feature type="transmembrane region" description="Helical" evidence="1">
    <location>
        <begin position="26"/>
        <end position="49"/>
    </location>
</feature>
<keyword evidence="1" id="KW-1133">Transmembrane helix</keyword>
<proteinExistence type="predicted"/>
<dbReference type="EMBL" id="QYBC01000018">
    <property type="protein sequence ID" value="RYB02678.1"/>
    <property type="molecule type" value="Genomic_DNA"/>
</dbReference>
<keyword evidence="4" id="KW-1185">Reference proteome</keyword>
<organism evidence="3 4">
    <name type="scientific">Lichenibacterium ramalinae</name>
    <dbReference type="NCBI Taxonomy" id="2316527"/>
    <lineage>
        <taxon>Bacteria</taxon>
        <taxon>Pseudomonadati</taxon>
        <taxon>Pseudomonadota</taxon>
        <taxon>Alphaproteobacteria</taxon>
        <taxon>Hyphomicrobiales</taxon>
        <taxon>Lichenihabitantaceae</taxon>
        <taxon>Lichenibacterium</taxon>
    </lineage>
</organism>
<comment type="caution">
    <text evidence="3">The sequence shown here is derived from an EMBL/GenBank/DDBJ whole genome shotgun (WGS) entry which is preliminary data.</text>
</comment>
<evidence type="ECO:0000313" key="4">
    <source>
        <dbReference type="Proteomes" id="UP000289411"/>
    </source>
</evidence>
<keyword evidence="1" id="KW-0812">Transmembrane</keyword>
<feature type="domain" description="TadE-like" evidence="2">
    <location>
        <begin position="28"/>
        <end position="69"/>
    </location>
</feature>
<dbReference type="AlphaFoldDB" id="A0A4Q2R871"/>
<protein>
    <submittedName>
        <fullName evidence="3">Pilus assembly protein</fullName>
    </submittedName>
</protein>
<reference evidence="3 4" key="2">
    <citation type="submission" date="2019-02" db="EMBL/GenBank/DDBJ databases">
        <title>'Lichenibacterium ramalinii' gen. nov. sp. nov., 'Lichenibacterium minor' gen. nov. sp. nov.</title>
        <authorList>
            <person name="Pankratov T."/>
        </authorList>
    </citation>
    <scope>NUCLEOTIDE SEQUENCE [LARGE SCALE GENOMIC DNA]</scope>
    <source>
        <strain evidence="3 4">RmlP001</strain>
    </source>
</reference>
<evidence type="ECO:0000256" key="1">
    <source>
        <dbReference type="SAM" id="Phobius"/>
    </source>
</evidence>